<dbReference type="SUPFAM" id="SSF52374">
    <property type="entry name" value="Nucleotidylyl transferase"/>
    <property type="match status" value="1"/>
</dbReference>
<comment type="caution">
    <text evidence="6">The sequence shown here is derived from an EMBL/GenBank/DDBJ whole genome shotgun (WGS) entry which is preliminary data.</text>
</comment>
<organism evidence="6 7">
    <name type="scientific">Weissella confusa</name>
    <name type="common">Lactobacillus confusus</name>
    <dbReference type="NCBI Taxonomy" id="1583"/>
    <lineage>
        <taxon>Bacteria</taxon>
        <taxon>Bacillati</taxon>
        <taxon>Bacillota</taxon>
        <taxon>Bacilli</taxon>
        <taxon>Lactobacillales</taxon>
        <taxon>Lactobacillaceae</taxon>
        <taxon>Weissella</taxon>
    </lineage>
</organism>
<dbReference type="PANTHER" id="PTHR40599">
    <property type="entry name" value="[CITRATE [PRO-3S]-LYASE] LIGASE"/>
    <property type="match status" value="1"/>
</dbReference>
<reference evidence="6" key="1">
    <citation type="submission" date="2020-02" db="EMBL/GenBank/DDBJ databases">
        <authorList>
            <person name="Fontana A."/>
            <person name="Patrone V."/>
            <person name="Morelli L."/>
        </authorList>
    </citation>
    <scope>NUCLEOTIDE SEQUENCE</scope>
    <source>
        <strain evidence="5">CCUG 30943</strain>
        <strain evidence="6">CCUG 43002</strain>
    </source>
</reference>
<accession>A0A4Z0RKG3</accession>
<dbReference type="EC" id="6.2.1.22" evidence="3"/>
<dbReference type="Pfam" id="PF08218">
    <property type="entry name" value="Citrate_ly_lig"/>
    <property type="match status" value="1"/>
</dbReference>
<evidence type="ECO:0000256" key="1">
    <source>
        <dbReference type="ARBA" id="ARBA00022741"/>
    </source>
</evidence>
<keyword evidence="7" id="KW-1185">Reference proteome</keyword>
<reference evidence="6 7" key="2">
    <citation type="journal article" date="2021" name="Int. J. Food Microbiol.">
        <title>Safety demonstration of a microbial species for use in the food chain: Weissella confusa.</title>
        <authorList>
            <person name="Bourdichon F."/>
            <person name="Patrone V."/>
            <person name="Fontana A."/>
            <person name="Milani G."/>
            <person name="Morelli L."/>
        </authorList>
    </citation>
    <scope>NUCLEOTIDE SEQUENCE [LARGE SCALE GENOMIC DNA]</scope>
    <source>
        <strain evidence="5">CCUG 30943</strain>
        <strain evidence="6 7">CCUG 43002</strain>
    </source>
</reference>
<dbReference type="SMART" id="SM00764">
    <property type="entry name" value="Citrate_ly_lig"/>
    <property type="match status" value="1"/>
</dbReference>
<dbReference type="PIRSF" id="PIRSF005751">
    <property type="entry name" value="Acet_citr_lig"/>
    <property type="match status" value="1"/>
</dbReference>
<dbReference type="InterPro" id="IPR013166">
    <property type="entry name" value="Citrate_lyase_ligase_C"/>
</dbReference>
<dbReference type="Proteomes" id="UP000808038">
    <property type="component" value="Unassembled WGS sequence"/>
</dbReference>
<evidence type="ECO:0000313" key="6">
    <source>
        <dbReference type="EMBL" id="MBJ7639293.1"/>
    </source>
</evidence>
<dbReference type="NCBIfam" id="TIGR00125">
    <property type="entry name" value="cyt_tran_rel"/>
    <property type="match status" value="1"/>
</dbReference>
<evidence type="ECO:0000256" key="3">
    <source>
        <dbReference type="PIRNR" id="PIRNR005751"/>
    </source>
</evidence>
<name>A0A4Z0RKG3_WEICO</name>
<dbReference type="Gene3D" id="3.40.50.620">
    <property type="entry name" value="HUPs"/>
    <property type="match status" value="1"/>
</dbReference>
<dbReference type="InterPro" id="IPR004821">
    <property type="entry name" value="Cyt_trans-like"/>
</dbReference>
<keyword evidence="1 3" id="KW-0547">Nucleotide-binding</keyword>
<dbReference type="AlphaFoldDB" id="A0A4Z0RKG3"/>
<protein>
    <recommendedName>
        <fullName evidence="3">[Citrate [pro-3S]-lyase] ligase</fullName>
        <ecNumber evidence="3">6.2.1.22</ecNumber>
    </recommendedName>
</protein>
<sequence>MTDELRDLYLLNKQQRRTWQRFVTERGIPNFNANEIDVIEETVGLFNDEDELVGTGSITNHVIKYVAVCDKGTDSKGARFNRIISELEGRLIRKGQSHYFVFTKPEYVASFSYVGFKPLATSEYGALLEKGTPNIQTFVENVPHYGGTKAAIVMNANPFTLGHRYLVEQASKENDHVYIFVVNQDVSLFTTAERFNLVKQGVADLDNVDVINGQEYMVSYLSFPSYFIKNADDVIKYQTTLDARLFRDGIAKPLNITKRYVGTEPLSHTTAIYNETLQTELQPSVQLIEIDRKQFEMTRVISATTVRSAIERGDEMLYQQLVPPTTKQFIDKHLGLLQERIEGGKKVNGN</sequence>
<comment type="function">
    <text evidence="3">Acetylation of prosthetic group (2-(5''-phosphoribosyl)-3'-dephosphocoenzyme-A) of the gamma subunit of citrate lyase.</text>
</comment>
<evidence type="ECO:0000313" key="5">
    <source>
        <dbReference type="EMBL" id="MBJ7632810.1"/>
    </source>
</evidence>
<dbReference type="InterPro" id="IPR014729">
    <property type="entry name" value="Rossmann-like_a/b/a_fold"/>
</dbReference>
<keyword evidence="2 3" id="KW-0067">ATP-binding</keyword>
<evidence type="ECO:0000256" key="2">
    <source>
        <dbReference type="ARBA" id="ARBA00022840"/>
    </source>
</evidence>
<dbReference type="EMBL" id="JAAOCP010000008">
    <property type="protein sequence ID" value="MBJ7639293.1"/>
    <property type="molecule type" value="Genomic_DNA"/>
</dbReference>
<dbReference type="GO" id="GO:0005524">
    <property type="term" value="F:ATP binding"/>
    <property type="evidence" value="ECO:0007669"/>
    <property type="project" value="UniProtKB-UniRule"/>
</dbReference>
<evidence type="ECO:0000313" key="7">
    <source>
        <dbReference type="Proteomes" id="UP000728106"/>
    </source>
</evidence>
<dbReference type="Proteomes" id="UP000728106">
    <property type="component" value="Unassembled WGS sequence"/>
</dbReference>
<dbReference type="PANTHER" id="PTHR40599:SF1">
    <property type="entry name" value="[CITRATE [PRO-3S]-LYASE] LIGASE"/>
    <property type="match status" value="1"/>
</dbReference>
<comment type="catalytic activity">
    <reaction evidence="3">
        <text>holo-[citrate lyase ACP] + acetate + ATP = acetyl-[citrate lyase ACP] + AMP + diphosphate</text>
        <dbReference type="Rhea" id="RHEA:23788"/>
        <dbReference type="Rhea" id="RHEA-COMP:10158"/>
        <dbReference type="Rhea" id="RHEA-COMP:13710"/>
        <dbReference type="ChEBI" id="CHEBI:30089"/>
        <dbReference type="ChEBI" id="CHEBI:30616"/>
        <dbReference type="ChEBI" id="CHEBI:33019"/>
        <dbReference type="ChEBI" id="CHEBI:82683"/>
        <dbReference type="ChEBI" id="CHEBI:137976"/>
        <dbReference type="ChEBI" id="CHEBI:456215"/>
        <dbReference type="EC" id="6.2.1.22"/>
    </reaction>
</comment>
<evidence type="ECO:0000259" key="4">
    <source>
        <dbReference type="SMART" id="SM00764"/>
    </source>
</evidence>
<feature type="domain" description="Citrate lyase ligase C-terminal" evidence="4">
    <location>
        <begin position="149"/>
        <end position="330"/>
    </location>
</feature>
<dbReference type="GO" id="GO:0008771">
    <property type="term" value="F:[citrate (pro-3S)-lyase] ligase activity"/>
    <property type="evidence" value="ECO:0007669"/>
    <property type="project" value="UniProtKB-EC"/>
</dbReference>
<keyword evidence="3 6" id="KW-0436">Ligase</keyword>
<dbReference type="RefSeq" id="WP_003610611.1">
    <property type="nucleotide sequence ID" value="NZ_ALXH01000064.1"/>
</dbReference>
<proteinExistence type="predicted"/>
<dbReference type="NCBIfam" id="TIGR00124">
    <property type="entry name" value="cit_ly_ligase"/>
    <property type="match status" value="1"/>
</dbReference>
<dbReference type="InterPro" id="IPR005216">
    <property type="entry name" value="Citrate_lyase_ligase"/>
</dbReference>
<gene>
    <name evidence="6" type="primary">citC</name>
    <name evidence="6" type="ORF">HAU20_07845</name>
    <name evidence="5" type="ORF">HAU43_06900</name>
</gene>
<dbReference type="CDD" id="cd02169">
    <property type="entry name" value="Citrate_lyase_ligase"/>
    <property type="match status" value="1"/>
</dbReference>
<dbReference type="EMBL" id="JAAOCX010000007">
    <property type="protein sequence ID" value="MBJ7632810.1"/>
    <property type="molecule type" value="Genomic_DNA"/>
</dbReference>